<dbReference type="Pfam" id="PF07583">
    <property type="entry name" value="PSCyt2"/>
    <property type="match status" value="1"/>
</dbReference>
<organism evidence="4 5">
    <name type="scientific">Novipirellula caenicola</name>
    <dbReference type="NCBI Taxonomy" id="1536901"/>
    <lineage>
        <taxon>Bacteria</taxon>
        <taxon>Pseudomonadati</taxon>
        <taxon>Planctomycetota</taxon>
        <taxon>Planctomycetia</taxon>
        <taxon>Pirellulales</taxon>
        <taxon>Pirellulaceae</taxon>
        <taxon>Novipirellula</taxon>
    </lineage>
</organism>
<evidence type="ECO:0000259" key="3">
    <source>
        <dbReference type="Pfam" id="PF07635"/>
    </source>
</evidence>
<evidence type="ECO:0000313" key="5">
    <source>
        <dbReference type="Proteomes" id="UP001416858"/>
    </source>
</evidence>
<evidence type="ECO:0000259" key="2">
    <source>
        <dbReference type="Pfam" id="PF07587"/>
    </source>
</evidence>
<dbReference type="InterPro" id="IPR011429">
    <property type="entry name" value="Cyt_c_Planctomycete-type"/>
</dbReference>
<dbReference type="Proteomes" id="UP001416858">
    <property type="component" value="Unassembled WGS sequence"/>
</dbReference>
<feature type="domain" description="DUF1553" evidence="2">
    <location>
        <begin position="389"/>
        <end position="514"/>
    </location>
</feature>
<dbReference type="Pfam" id="PF07587">
    <property type="entry name" value="PSD1"/>
    <property type="match status" value="2"/>
</dbReference>
<dbReference type="InterPro" id="IPR022655">
    <property type="entry name" value="DUF1553"/>
</dbReference>
<dbReference type="InterPro" id="IPR008979">
    <property type="entry name" value="Galactose-bd-like_sf"/>
</dbReference>
<dbReference type="PANTHER" id="PTHR35889:SF3">
    <property type="entry name" value="F-BOX DOMAIN-CONTAINING PROTEIN"/>
    <property type="match status" value="1"/>
</dbReference>
<proteinExistence type="predicted"/>
<comment type="caution">
    <text evidence="4">The sequence shown here is derived from an EMBL/GenBank/DDBJ whole genome shotgun (WGS) entry which is preliminary data.</text>
</comment>
<evidence type="ECO:0000259" key="1">
    <source>
        <dbReference type="Pfam" id="PF07583"/>
    </source>
</evidence>
<feature type="domain" description="DUF1553" evidence="2">
    <location>
        <begin position="718"/>
        <end position="802"/>
    </location>
</feature>
<accession>A0ABP9VTW4</accession>
<dbReference type="InterPro" id="IPR011444">
    <property type="entry name" value="DUF1549"/>
</dbReference>
<gene>
    <name evidence="4" type="ORF">Rcae01_03581</name>
</gene>
<dbReference type="Pfam" id="PF07635">
    <property type="entry name" value="PSCyt1"/>
    <property type="match status" value="1"/>
</dbReference>
<reference evidence="4 5" key="1">
    <citation type="submission" date="2024-02" db="EMBL/GenBank/DDBJ databases">
        <title>Rhodopirellula caenicola NBRC 110016.</title>
        <authorList>
            <person name="Ichikawa N."/>
            <person name="Katano-Makiyama Y."/>
            <person name="Hidaka K."/>
        </authorList>
    </citation>
    <scope>NUCLEOTIDE SEQUENCE [LARGE SCALE GENOMIC DNA]</scope>
    <source>
        <strain evidence="4 5">NBRC 110016</strain>
    </source>
</reference>
<dbReference type="SUPFAM" id="SSF49785">
    <property type="entry name" value="Galactose-binding domain-like"/>
    <property type="match status" value="1"/>
</dbReference>
<name>A0ABP9VTW4_9BACT</name>
<protein>
    <recommendedName>
        <fullName evidence="6">Planctomycete cytochrome C</fullName>
    </recommendedName>
</protein>
<dbReference type="Gene3D" id="2.60.120.260">
    <property type="entry name" value="Galactose-binding domain-like"/>
    <property type="match status" value="1"/>
</dbReference>
<feature type="domain" description="Cytochrome C Planctomycete-type" evidence="3">
    <location>
        <begin position="52"/>
        <end position="106"/>
    </location>
</feature>
<feature type="domain" description="DUF1549" evidence="1">
    <location>
        <begin position="160"/>
        <end position="350"/>
    </location>
</feature>
<dbReference type="EMBL" id="BAABRO010000008">
    <property type="protein sequence ID" value="GAA5508116.1"/>
    <property type="molecule type" value="Genomic_DNA"/>
</dbReference>
<evidence type="ECO:0000313" key="4">
    <source>
        <dbReference type="EMBL" id="GAA5508116.1"/>
    </source>
</evidence>
<keyword evidence="5" id="KW-1185">Reference proteome</keyword>
<sequence length="830" mass="92797">MPTPSRLSSYTASLLVSLCLGIMLLAFCAVTAVANEPIDFAHDIAPILQRNCVTCHGGREAEGDFSLNTRSLMIESGMVEPEDSSNSELIRLITSEDPNEQMPPPDRPRLSPNETARLRHWIDQGMPWDDDFTFAIQSYEPPLRPRRPELPPAIDGRVNPIDRILDAYLTEHGLPTPPPIDDATFFRRVHLDLVGLLPTTDALTSFQNDSSPDKRTRLVDDLLSREIDYADHWLTFFNDLLRNDYSGTGFITKGRRQISRWLYESLVQNKPFDQLTRELIAPSSDESRGYIDGIKWRGTVSAGQTLEIQFAQSVSQSFLGINMKCASCHDSFIDRWTLKEAYGLGAIYAEAPLQLHRCDIPTGETQQASWLFPELGQIDASAPREERLQQLAQLLTHPENGRFTRTIVNRLWYRLMGRGIVQPLDAMQSEPWNEDLLDYLAVHLAEHQYDLKATLRLIATSAAYQSKTEISEDDSAIGDYVYRGPRARRMTAEQFLDAVWQLTGSAPQKFDAPVSRHVSSPGAINPNTADSVLSKAKWIWGGRNGHAAPANQEMWIRKKFDLPGEVLQSGSVLTCDNEFTLYVNGTNAGSSNDWTSLQSIEFANLLRQGTNELLFQVKNAGHTPNAAGLFFAANLLLEDQTQLSIVSDRSWEFHPDVEKPLPHPKNAHAAAPAEGWNTVSVVQPVNVWSDLIDREAASALANVTGSSRHMPMVRASLMKNNALMQSLGRPIRDQIVSMRPSSLTTLEAIDLANEPSLAEAFATGAERWNDEKWNSTDELVQHLFQSALTRVPTKSEAALFRETLGESPTTEQLQDALWAICMLPEFLLIR</sequence>
<evidence type="ECO:0008006" key="6">
    <source>
        <dbReference type="Google" id="ProtNLM"/>
    </source>
</evidence>
<dbReference type="PANTHER" id="PTHR35889">
    <property type="entry name" value="CYCLOINULO-OLIGOSACCHARIDE FRUCTANOTRANSFERASE-RELATED"/>
    <property type="match status" value="1"/>
</dbReference>